<dbReference type="RefSeq" id="WP_320224572.1">
    <property type="nucleotide sequence ID" value="NZ_JAVIJB010000003.1"/>
</dbReference>
<gene>
    <name evidence="1" type="ORF">RFN29_02460</name>
</gene>
<evidence type="ECO:0000313" key="1">
    <source>
        <dbReference type="EMBL" id="MDX8490431.1"/>
    </source>
</evidence>
<reference evidence="1 2" key="1">
    <citation type="submission" date="2023-08" db="EMBL/GenBank/DDBJ databases">
        <title>Implementing the SeqCode for naming new Mesorhizobium species isolated from Vachellia karroo root nodules.</title>
        <authorList>
            <person name="Van Lill M."/>
        </authorList>
    </citation>
    <scope>NUCLEOTIDE SEQUENCE [LARGE SCALE GENOMIC DNA]</scope>
    <source>
        <strain evidence="1 2">VK22B</strain>
    </source>
</reference>
<organism evidence="1 2">
    <name type="scientific">Mesorhizobium captivum</name>
    <dbReference type="NCBI Taxonomy" id="3072319"/>
    <lineage>
        <taxon>Bacteria</taxon>
        <taxon>Pseudomonadati</taxon>
        <taxon>Pseudomonadota</taxon>
        <taxon>Alphaproteobacteria</taxon>
        <taxon>Hyphomicrobiales</taxon>
        <taxon>Phyllobacteriaceae</taxon>
        <taxon>Mesorhizobium</taxon>
    </lineage>
</organism>
<dbReference type="Proteomes" id="UP001271249">
    <property type="component" value="Unassembled WGS sequence"/>
</dbReference>
<sequence length="63" mass="7029">MRPLLQALHPIAVKRGDGLRPEFLRMDAEEALTLTFPHIQSEVEALPRNRAISILASTKPPSK</sequence>
<comment type="caution">
    <text evidence="1">The sequence shown here is derived from an EMBL/GenBank/DDBJ whole genome shotgun (WGS) entry which is preliminary data.</text>
</comment>
<proteinExistence type="predicted"/>
<accession>A0ABU4YUR0</accession>
<protein>
    <submittedName>
        <fullName evidence="1">Uncharacterized protein</fullName>
    </submittedName>
</protein>
<dbReference type="EMBL" id="JAVIJC010000002">
    <property type="protein sequence ID" value="MDX8490431.1"/>
    <property type="molecule type" value="Genomic_DNA"/>
</dbReference>
<evidence type="ECO:0000313" key="2">
    <source>
        <dbReference type="Proteomes" id="UP001271249"/>
    </source>
</evidence>
<name>A0ABU4YUR0_9HYPH</name>
<keyword evidence="2" id="KW-1185">Reference proteome</keyword>